<gene>
    <name evidence="2" type="ORF">SAY86_016501</name>
</gene>
<feature type="region of interest" description="Disordered" evidence="1">
    <location>
        <begin position="1"/>
        <end position="79"/>
    </location>
</feature>
<evidence type="ECO:0000256" key="1">
    <source>
        <dbReference type="SAM" id="MobiDB-lite"/>
    </source>
</evidence>
<protein>
    <submittedName>
        <fullName evidence="2">Uncharacterized protein</fullName>
    </submittedName>
</protein>
<accession>A0AAN7LDS1</accession>
<organism evidence="2 3">
    <name type="scientific">Trapa natans</name>
    <name type="common">Water chestnut</name>
    <dbReference type="NCBI Taxonomy" id="22666"/>
    <lineage>
        <taxon>Eukaryota</taxon>
        <taxon>Viridiplantae</taxon>
        <taxon>Streptophyta</taxon>
        <taxon>Embryophyta</taxon>
        <taxon>Tracheophyta</taxon>
        <taxon>Spermatophyta</taxon>
        <taxon>Magnoliopsida</taxon>
        <taxon>eudicotyledons</taxon>
        <taxon>Gunneridae</taxon>
        <taxon>Pentapetalae</taxon>
        <taxon>rosids</taxon>
        <taxon>malvids</taxon>
        <taxon>Myrtales</taxon>
        <taxon>Lythraceae</taxon>
        <taxon>Trapa</taxon>
    </lineage>
</organism>
<dbReference type="Proteomes" id="UP001346149">
    <property type="component" value="Unassembled WGS sequence"/>
</dbReference>
<dbReference type="AlphaFoldDB" id="A0AAN7LDS1"/>
<sequence>MSKSMKKPGNSALHSSLSEIRGIDDLETKQPQLMRGENFKQRSRKSKFLTTQQRSGYPKARRCGGLSDPERSKQRKQLY</sequence>
<dbReference type="EMBL" id="JAXQNO010000016">
    <property type="protein sequence ID" value="KAK4782399.1"/>
    <property type="molecule type" value="Genomic_DNA"/>
</dbReference>
<evidence type="ECO:0000313" key="2">
    <source>
        <dbReference type="EMBL" id="KAK4782399.1"/>
    </source>
</evidence>
<name>A0AAN7LDS1_TRANT</name>
<proteinExistence type="predicted"/>
<reference evidence="2 3" key="1">
    <citation type="journal article" date="2023" name="Hortic Res">
        <title>Pangenome of water caltrop reveals structural variations and asymmetric subgenome divergence after allopolyploidization.</title>
        <authorList>
            <person name="Zhang X."/>
            <person name="Chen Y."/>
            <person name="Wang L."/>
            <person name="Yuan Y."/>
            <person name="Fang M."/>
            <person name="Shi L."/>
            <person name="Lu R."/>
            <person name="Comes H.P."/>
            <person name="Ma Y."/>
            <person name="Chen Y."/>
            <person name="Huang G."/>
            <person name="Zhou Y."/>
            <person name="Zheng Z."/>
            <person name="Qiu Y."/>
        </authorList>
    </citation>
    <scope>NUCLEOTIDE SEQUENCE [LARGE SCALE GENOMIC DNA]</scope>
    <source>
        <strain evidence="2">F231</strain>
    </source>
</reference>
<keyword evidence="3" id="KW-1185">Reference proteome</keyword>
<evidence type="ECO:0000313" key="3">
    <source>
        <dbReference type="Proteomes" id="UP001346149"/>
    </source>
</evidence>
<comment type="caution">
    <text evidence="2">The sequence shown here is derived from an EMBL/GenBank/DDBJ whole genome shotgun (WGS) entry which is preliminary data.</text>
</comment>